<dbReference type="EMBL" id="QKKF02031049">
    <property type="protein sequence ID" value="RZF34578.1"/>
    <property type="molecule type" value="Genomic_DNA"/>
</dbReference>
<evidence type="ECO:0000313" key="5">
    <source>
        <dbReference type="Proteomes" id="UP000291343"/>
    </source>
</evidence>
<dbReference type="AlphaFoldDB" id="A0A482WM78"/>
<feature type="region of interest" description="Disordered" evidence="2">
    <location>
        <begin position="127"/>
        <end position="156"/>
    </location>
</feature>
<evidence type="ECO:0000259" key="3">
    <source>
        <dbReference type="Pfam" id="PF14846"/>
    </source>
</evidence>
<gene>
    <name evidence="4" type="ORF">LSTR_LSTR015738</name>
</gene>
<dbReference type="Pfam" id="PF14846">
    <property type="entry name" value="DUF4485"/>
    <property type="match status" value="1"/>
</dbReference>
<dbReference type="OrthoDB" id="6625627at2759"/>
<dbReference type="SMR" id="A0A482WM78"/>
<feature type="coiled-coil region" evidence="1">
    <location>
        <begin position="332"/>
        <end position="419"/>
    </location>
</feature>
<reference evidence="4 5" key="1">
    <citation type="journal article" date="2017" name="Gigascience">
        <title>Genome sequence of the small brown planthopper, Laodelphax striatellus.</title>
        <authorList>
            <person name="Zhu J."/>
            <person name="Jiang F."/>
            <person name="Wang X."/>
            <person name="Yang P."/>
            <person name="Bao Y."/>
            <person name="Zhao W."/>
            <person name="Wang W."/>
            <person name="Lu H."/>
            <person name="Wang Q."/>
            <person name="Cui N."/>
            <person name="Li J."/>
            <person name="Chen X."/>
            <person name="Luo L."/>
            <person name="Yu J."/>
            <person name="Kang L."/>
            <person name="Cui F."/>
        </authorList>
    </citation>
    <scope>NUCLEOTIDE SEQUENCE [LARGE SCALE GENOMIC DNA]</scope>
    <source>
        <strain evidence="4">Lst14</strain>
    </source>
</reference>
<evidence type="ECO:0000256" key="2">
    <source>
        <dbReference type="SAM" id="MobiDB-lite"/>
    </source>
</evidence>
<dbReference type="Proteomes" id="UP000291343">
    <property type="component" value="Unassembled WGS sequence"/>
</dbReference>
<name>A0A482WM78_LAOST</name>
<accession>A0A482WM78</accession>
<proteinExistence type="predicted"/>
<organism evidence="4 5">
    <name type="scientific">Laodelphax striatellus</name>
    <name type="common">Small brown planthopper</name>
    <name type="synonym">Delphax striatella</name>
    <dbReference type="NCBI Taxonomy" id="195883"/>
    <lineage>
        <taxon>Eukaryota</taxon>
        <taxon>Metazoa</taxon>
        <taxon>Ecdysozoa</taxon>
        <taxon>Arthropoda</taxon>
        <taxon>Hexapoda</taxon>
        <taxon>Insecta</taxon>
        <taxon>Pterygota</taxon>
        <taxon>Neoptera</taxon>
        <taxon>Paraneoptera</taxon>
        <taxon>Hemiptera</taxon>
        <taxon>Auchenorrhyncha</taxon>
        <taxon>Fulgoroidea</taxon>
        <taxon>Delphacidae</taxon>
        <taxon>Criomorphinae</taxon>
        <taxon>Laodelphax</taxon>
    </lineage>
</organism>
<keyword evidence="1" id="KW-0175">Coiled coil</keyword>
<dbReference type="InParanoid" id="A0A482WM78"/>
<keyword evidence="5" id="KW-1185">Reference proteome</keyword>
<evidence type="ECO:0000313" key="4">
    <source>
        <dbReference type="EMBL" id="RZF34578.1"/>
    </source>
</evidence>
<evidence type="ECO:0000256" key="1">
    <source>
        <dbReference type="SAM" id="Coils"/>
    </source>
</evidence>
<feature type="domain" description="DUF4485" evidence="3">
    <location>
        <begin position="19"/>
        <end position="98"/>
    </location>
</feature>
<dbReference type="InterPro" id="IPR027831">
    <property type="entry name" value="DUF4485"/>
</dbReference>
<protein>
    <recommendedName>
        <fullName evidence="3">DUF4485 domain-containing protein</fullName>
    </recommendedName>
</protein>
<sequence length="421" mass="48340">MVAEMNPNCADVDAEDAESKFRKTLRQIITLAPKIKCPHEQQIMHEWIDRLMQPPCSDEDVERRMEYSRYMVYQLKRGKLHTPFLESPCQGELKPLDEMLVTGEPGQPVASDEPCCPELCCPDQGKGKKGGISESQKPEQGTPPPEGKRLSLSQQRRRTSLALSVSKGVGGGAVDEGCQNERLEENRRRVTAVMNCLNFDEVTLEAFVTQLAPHTFDKGKTLMELVTQEQIDYKHQIECIYRAKEEKISQELAREQAEIPHRYEVAKQKMLSRAMAGLNYIKSVVPSFQYEKWQANPDYLRDMFKTVQKDSGKKSVAQDSMAEWERKNLQMLHDVNYEAERLEEANADKEKQIQELLAQQTALEQDFSCKKAQLAKKVQDLESEKLRYCIANDERDRMIEHLLRTLQTLNAQKAELDNEPC</sequence>
<comment type="caution">
    <text evidence="4">The sequence shown here is derived from an EMBL/GenBank/DDBJ whole genome shotgun (WGS) entry which is preliminary data.</text>
</comment>